<name>A0A0D0DR89_9AGAM</name>
<dbReference type="AlphaFoldDB" id="A0A0D0DR89"/>
<dbReference type="EMBL" id="KN825045">
    <property type="protein sequence ID" value="KIK95383.1"/>
    <property type="molecule type" value="Genomic_DNA"/>
</dbReference>
<dbReference type="Proteomes" id="UP000054538">
    <property type="component" value="Unassembled WGS sequence"/>
</dbReference>
<keyword evidence="3" id="KW-1185">Reference proteome</keyword>
<evidence type="ECO:0000313" key="2">
    <source>
        <dbReference type="EMBL" id="KIK95383.1"/>
    </source>
</evidence>
<evidence type="ECO:0000256" key="1">
    <source>
        <dbReference type="SAM" id="MobiDB-lite"/>
    </source>
</evidence>
<sequence length="114" mass="12897">MQITLAADRGTIGAPLEPSQTDLIDQKDPFDIAPMSRRAKPQPRNRASTDSLSEDEHESPFEKAAKAFHDGTLQQYPCRCPASGIAKYYHTFLRRFAPRHPAQMIIVYIRPCQL</sequence>
<dbReference type="HOGENOM" id="CLU_2121815_0_0_1"/>
<organism evidence="2 3">
    <name type="scientific">Paxillus rubicundulus Ve08.2h10</name>
    <dbReference type="NCBI Taxonomy" id="930991"/>
    <lineage>
        <taxon>Eukaryota</taxon>
        <taxon>Fungi</taxon>
        <taxon>Dikarya</taxon>
        <taxon>Basidiomycota</taxon>
        <taxon>Agaricomycotina</taxon>
        <taxon>Agaricomycetes</taxon>
        <taxon>Agaricomycetidae</taxon>
        <taxon>Boletales</taxon>
        <taxon>Paxilineae</taxon>
        <taxon>Paxillaceae</taxon>
        <taxon>Paxillus</taxon>
    </lineage>
</organism>
<dbReference type="InParanoid" id="A0A0D0DR89"/>
<reference evidence="2 3" key="1">
    <citation type="submission" date="2014-04" db="EMBL/GenBank/DDBJ databases">
        <authorList>
            <consortium name="DOE Joint Genome Institute"/>
            <person name="Kuo A."/>
            <person name="Kohler A."/>
            <person name="Jargeat P."/>
            <person name="Nagy L.G."/>
            <person name="Floudas D."/>
            <person name="Copeland A."/>
            <person name="Barry K.W."/>
            <person name="Cichocki N."/>
            <person name="Veneault-Fourrey C."/>
            <person name="LaButti K."/>
            <person name="Lindquist E.A."/>
            <person name="Lipzen A."/>
            <person name="Lundell T."/>
            <person name="Morin E."/>
            <person name="Murat C."/>
            <person name="Sun H."/>
            <person name="Tunlid A."/>
            <person name="Henrissat B."/>
            <person name="Grigoriev I.V."/>
            <person name="Hibbett D.S."/>
            <person name="Martin F."/>
            <person name="Nordberg H.P."/>
            <person name="Cantor M.N."/>
            <person name="Hua S.X."/>
        </authorList>
    </citation>
    <scope>NUCLEOTIDE SEQUENCE [LARGE SCALE GENOMIC DNA]</scope>
    <source>
        <strain evidence="2 3">Ve08.2h10</strain>
    </source>
</reference>
<protein>
    <submittedName>
        <fullName evidence="2">Uncharacterized protein</fullName>
    </submittedName>
</protein>
<proteinExistence type="predicted"/>
<gene>
    <name evidence="2" type="ORF">PAXRUDRAFT_11477</name>
</gene>
<evidence type="ECO:0000313" key="3">
    <source>
        <dbReference type="Proteomes" id="UP000054538"/>
    </source>
</evidence>
<accession>A0A0D0DR89</accession>
<reference evidence="3" key="2">
    <citation type="submission" date="2015-01" db="EMBL/GenBank/DDBJ databases">
        <title>Evolutionary Origins and Diversification of the Mycorrhizal Mutualists.</title>
        <authorList>
            <consortium name="DOE Joint Genome Institute"/>
            <consortium name="Mycorrhizal Genomics Consortium"/>
            <person name="Kohler A."/>
            <person name="Kuo A."/>
            <person name="Nagy L.G."/>
            <person name="Floudas D."/>
            <person name="Copeland A."/>
            <person name="Barry K.W."/>
            <person name="Cichocki N."/>
            <person name="Veneault-Fourrey C."/>
            <person name="LaButti K."/>
            <person name="Lindquist E.A."/>
            <person name="Lipzen A."/>
            <person name="Lundell T."/>
            <person name="Morin E."/>
            <person name="Murat C."/>
            <person name="Riley R."/>
            <person name="Ohm R."/>
            <person name="Sun H."/>
            <person name="Tunlid A."/>
            <person name="Henrissat B."/>
            <person name="Grigoriev I.V."/>
            <person name="Hibbett D.S."/>
            <person name="Martin F."/>
        </authorList>
    </citation>
    <scope>NUCLEOTIDE SEQUENCE [LARGE SCALE GENOMIC DNA]</scope>
    <source>
        <strain evidence="3">Ve08.2h10</strain>
    </source>
</reference>
<feature type="region of interest" description="Disordered" evidence="1">
    <location>
        <begin position="1"/>
        <end position="61"/>
    </location>
</feature>